<feature type="non-terminal residue" evidence="2">
    <location>
        <position position="1"/>
    </location>
</feature>
<comment type="caution">
    <text evidence="2">The sequence shown here is derived from an EMBL/GenBank/DDBJ whole genome shotgun (WGS) entry which is preliminary data.</text>
</comment>
<sequence length="71" mass="7354">GGELPLRERGGGTPPFAARHGGSSTLSHPGLGESGSPAGRRRSRARASRRREPGSPEQTRGLRVRGCPAPS</sequence>
<evidence type="ECO:0008006" key="4">
    <source>
        <dbReference type="Google" id="ProtNLM"/>
    </source>
</evidence>
<protein>
    <recommendedName>
        <fullName evidence="4">MHC class I antigen</fullName>
    </recommendedName>
</protein>
<feature type="compositionally biased region" description="Basic and acidic residues" evidence="1">
    <location>
        <begin position="1"/>
        <end position="10"/>
    </location>
</feature>
<name>A0ABQ9W8R0_SAGOE</name>
<organism evidence="2 3">
    <name type="scientific">Saguinus oedipus</name>
    <name type="common">Cotton-top tamarin</name>
    <name type="synonym">Oedipomidas oedipus</name>
    <dbReference type="NCBI Taxonomy" id="9490"/>
    <lineage>
        <taxon>Eukaryota</taxon>
        <taxon>Metazoa</taxon>
        <taxon>Chordata</taxon>
        <taxon>Craniata</taxon>
        <taxon>Vertebrata</taxon>
        <taxon>Euteleostomi</taxon>
        <taxon>Mammalia</taxon>
        <taxon>Eutheria</taxon>
        <taxon>Euarchontoglires</taxon>
        <taxon>Primates</taxon>
        <taxon>Haplorrhini</taxon>
        <taxon>Platyrrhini</taxon>
        <taxon>Cebidae</taxon>
        <taxon>Callitrichinae</taxon>
        <taxon>Saguinus</taxon>
    </lineage>
</organism>
<evidence type="ECO:0000313" key="3">
    <source>
        <dbReference type="Proteomes" id="UP001266305"/>
    </source>
</evidence>
<evidence type="ECO:0000256" key="1">
    <source>
        <dbReference type="SAM" id="MobiDB-lite"/>
    </source>
</evidence>
<proteinExistence type="predicted"/>
<evidence type="ECO:0000313" key="2">
    <source>
        <dbReference type="EMBL" id="KAK2118010.1"/>
    </source>
</evidence>
<dbReference type="Proteomes" id="UP001266305">
    <property type="component" value="Unassembled WGS sequence"/>
</dbReference>
<feature type="region of interest" description="Disordered" evidence="1">
    <location>
        <begin position="1"/>
        <end position="71"/>
    </location>
</feature>
<reference evidence="2 3" key="1">
    <citation type="submission" date="2023-05" db="EMBL/GenBank/DDBJ databases">
        <title>B98-5 Cell Line De Novo Hybrid Assembly: An Optical Mapping Approach.</title>
        <authorList>
            <person name="Kananen K."/>
            <person name="Auerbach J.A."/>
            <person name="Kautto E."/>
            <person name="Blachly J.S."/>
        </authorList>
    </citation>
    <scope>NUCLEOTIDE SEQUENCE [LARGE SCALE GENOMIC DNA]</scope>
    <source>
        <strain evidence="2">B95-8</strain>
        <tissue evidence="2">Cell line</tissue>
    </source>
</reference>
<accession>A0ABQ9W8R0</accession>
<keyword evidence="3" id="KW-1185">Reference proteome</keyword>
<gene>
    <name evidence="2" type="ORF">P7K49_004897</name>
</gene>
<dbReference type="EMBL" id="JASSZA010000002">
    <property type="protein sequence ID" value="KAK2118010.1"/>
    <property type="molecule type" value="Genomic_DNA"/>
</dbReference>
<feature type="compositionally biased region" description="Basic residues" evidence="1">
    <location>
        <begin position="39"/>
        <end position="49"/>
    </location>
</feature>
<feature type="non-terminal residue" evidence="2">
    <location>
        <position position="71"/>
    </location>
</feature>